<evidence type="ECO:0000256" key="2">
    <source>
        <dbReference type="ARBA" id="ARBA00022833"/>
    </source>
</evidence>
<evidence type="ECO:0000256" key="6">
    <source>
        <dbReference type="ARBA" id="ARBA00023242"/>
    </source>
</evidence>
<dbReference type="RefSeq" id="XP_056491422.1">
    <property type="nucleotide sequence ID" value="XM_056628688.1"/>
</dbReference>
<dbReference type="PROSITE" id="PS50048">
    <property type="entry name" value="ZN2_CY6_FUNGAL_2"/>
    <property type="match status" value="1"/>
</dbReference>
<dbReference type="OrthoDB" id="2441642at2759"/>
<comment type="caution">
    <text evidence="9">The sequence shown here is derived from an EMBL/GenBank/DDBJ whole genome shotgun (WGS) entry which is preliminary data.</text>
</comment>
<evidence type="ECO:0000259" key="8">
    <source>
        <dbReference type="PROSITE" id="PS50048"/>
    </source>
</evidence>
<keyword evidence="10" id="KW-1185">Reference proteome</keyword>
<keyword evidence="3" id="KW-0805">Transcription regulation</keyword>
<dbReference type="GO" id="GO:0003677">
    <property type="term" value="F:DNA binding"/>
    <property type="evidence" value="ECO:0007669"/>
    <property type="project" value="UniProtKB-KW"/>
</dbReference>
<gene>
    <name evidence="9" type="ORF">N7509_004051</name>
</gene>
<keyword evidence="6" id="KW-0539">Nucleus</keyword>
<dbReference type="CDD" id="cd00067">
    <property type="entry name" value="GAL4"/>
    <property type="match status" value="1"/>
</dbReference>
<reference evidence="9" key="2">
    <citation type="journal article" date="2023" name="IMA Fungus">
        <title>Comparative genomic study of the Penicillium genus elucidates a diverse pangenome and 15 lateral gene transfer events.</title>
        <authorList>
            <person name="Petersen C."/>
            <person name="Sorensen T."/>
            <person name="Nielsen M.R."/>
            <person name="Sondergaard T.E."/>
            <person name="Sorensen J.L."/>
            <person name="Fitzpatrick D.A."/>
            <person name="Frisvad J.C."/>
            <person name="Nielsen K.L."/>
        </authorList>
    </citation>
    <scope>NUCLEOTIDE SEQUENCE</scope>
    <source>
        <strain evidence="9">IBT 29677</strain>
    </source>
</reference>
<dbReference type="EMBL" id="JAPZBU010000005">
    <property type="protein sequence ID" value="KAJ5404180.1"/>
    <property type="molecule type" value="Genomic_DNA"/>
</dbReference>
<dbReference type="SMART" id="SM00066">
    <property type="entry name" value="GAL4"/>
    <property type="match status" value="1"/>
</dbReference>
<dbReference type="InterPro" id="IPR001138">
    <property type="entry name" value="Zn2Cys6_DnaBD"/>
</dbReference>
<dbReference type="PANTHER" id="PTHR47660">
    <property type="entry name" value="TRANSCRIPTION FACTOR WITH C2H2 AND ZN(2)-CYS(6) DNA BINDING DOMAIN (EUROFUNG)-RELATED-RELATED"/>
    <property type="match status" value="1"/>
</dbReference>
<keyword evidence="4" id="KW-0238">DNA-binding</keyword>
<evidence type="ECO:0000313" key="9">
    <source>
        <dbReference type="EMBL" id="KAJ5404180.1"/>
    </source>
</evidence>
<evidence type="ECO:0000256" key="5">
    <source>
        <dbReference type="ARBA" id="ARBA00023163"/>
    </source>
</evidence>
<keyword evidence="2" id="KW-0862">Zinc</keyword>
<proteinExistence type="predicted"/>
<dbReference type="InterPro" id="IPR036864">
    <property type="entry name" value="Zn2-C6_fun-type_DNA-bd_sf"/>
</dbReference>
<evidence type="ECO:0000313" key="10">
    <source>
        <dbReference type="Proteomes" id="UP001147747"/>
    </source>
</evidence>
<dbReference type="GO" id="GO:0006351">
    <property type="term" value="P:DNA-templated transcription"/>
    <property type="evidence" value="ECO:0007669"/>
    <property type="project" value="InterPro"/>
</dbReference>
<dbReference type="Gene3D" id="4.10.240.10">
    <property type="entry name" value="Zn(2)-C6 fungal-type DNA-binding domain"/>
    <property type="match status" value="1"/>
</dbReference>
<dbReference type="GO" id="GO:0008270">
    <property type="term" value="F:zinc ion binding"/>
    <property type="evidence" value="ECO:0007669"/>
    <property type="project" value="InterPro"/>
</dbReference>
<reference evidence="9" key="1">
    <citation type="submission" date="2022-12" db="EMBL/GenBank/DDBJ databases">
        <authorList>
            <person name="Petersen C."/>
        </authorList>
    </citation>
    <scope>NUCLEOTIDE SEQUENCE</scope>
    <source>
        <strain evidence="9">IBT 29677</strain>
    </source>
</reference>
<evidence type="ECO:0000256" key="4">
    <source>
        <dbReference type="ARBA" id="ARBA00023125"/>
    </source>
</evidence>
<evidence type="ECO:0000256" key="3">
    <source>
        <dbReference type="ARBA" id="ARBA00023015"/>
    </source>
</evidence>
<sequence length="462" mass="51631">MKKSRYSSSRQKACQNCSISKAKCDRGVGRCNRCITRGLNCTYARSHRVEDSTQHTLPPNNDGGPCSPASLTDSLGTGFGDGMSSMIGSTRFSDFTSIGNMAMPASVSGSPATLSLNSGRMDTAPTAVANTHLPRNAQDREDILDFTGLELLCPIDVDGITSRWMNPFIPDSEQRIKQYPTSIIAFISRIFKSYAGSAIRGRGILPFIHPTQMKPQVPNSPLSTCLSLVRMCQHPLPGSENAAIMILQREMDNITESRETYDDISLLAAFQAYLIYSMVLYFRLDLARDHSLRHTMITLQELAHASCKRGLVCATDQARTRPRWEEWIVTEAKRRTLYMMYLFDSVISTQENVPTYLGTELQGLPAPASRTIWEAGTRSDWEQSYNLFLAEWMEPGLAIDELWPIPAEFIEVEIAKRRSRVDHWLEDIDGFGTMLYAVVSCTHGGVKSCFIMDICKAYFSTC</sequence>
<keyword evidence="1" id="KW-0479">Metal-binding</keyword>
<dbReference type="PANTHER" id="PTHR47660:SF3">
    <property type="entry name" value="FINGER DOMAIN PROTEIN, PUTATIVE (AFU_ORTHOLOGUE AFUA_4G03310)-RELATED"/>
    <property type="match status" value="1"/>
</dbReference>
<dbReference type="Pfam" id="PF00172">
    <property type="entry name" value="Zn_clus"/>
    <property type="match status" value="1"/>
</dbReference>
<protein>
    <recommendedName>
        <fullName evidence="8">Zn(2)-C6 fungal-type domain-containing protein</fullName>
    </recommendedName>
</protein>
<dbReference type="Proteomes" id="UP001147747">
    <property type="component" value="Unassembled WGS sequence"/>
</dbReference>
<feature type="region of interest" description="Disordered" evidence="7">
    <location>
        <begin position="51"/>
        <end position="71"/>
    </location>
</feature>
<organism evidence="9 10">
    <name type="scientific">Penicillium cosmopolitanum</name>
    <dbReference type="NCBI Taxonomy" id="1131564"/>
    <lineage>
        <taxon>Eukaryota</taxon>
        <taxon>Fungi</taxon>
        <taxon>Dikarya</taxon>
        <taxon>Ascomycota</taxon>
        <taxon>Pezizomycotina</taxon>
        <taxon>Eurotiomycetes</taxon>
        <taxon>Eurotiomycetidae</taxon>
        <taxon>Eurotiales</taxon>
        <taxon>Aspergillaceae</taxon>
        <taxon>Penicillium</taxon>
    </lineage>
</organism>
<dbReference type="InterPro" id="IPR007219">
    <property type="entry name" value="XnlR_reg_dom"/>
</dbReference>
<feature type="domain" description="Zn(2)-C6 fungal-type" evidence="8">
    <location>
        <begin position="13"/>
        <end position="43"/>
    </location>
</feature>
<evidence type="ECO:0000256" key="1">
    <source>
        <dbReference type="ARBA" id="ARBA00022723"/>
    </source>
</evidence>
<dbReference type="AlphaFoldDB" id="A0A9W9W671"/>
<keyword evidence="5" id="KW-0804">Transcription</keyword>
<name>A0A9W9W671_9EURO</name>
<dbReference type="GO" id="GO:0000981">
    <property type="term" value="F:DNA-binding transcription factor activity, RNA polymerase II-specific"/>
    <property type="evidence" value="ECO:0007669"/>
    <property type="project" value="InterPro"/>
</dbReference>
<dbReference type="GeneID" id="81367668"/>
<accession>A0A9W9W671</accession>
<dbReference type="SUPFAM" id="SSF57701">
    <property type="entry name" value="Zn2/Cys6 DNA-binding domain"/>
    <property type="match status" value="1"/>
</dbReference>
<evidence type="ECO:0000256" key="7">
    <source>
        <dbReference type="SAM" id="MobiDB-lite"/>
    </source>
</evidence>
<dbReference type="PROSITE" id="PS00463">
    <property type="entry name" value="ZN2_CY6_FUNGAL_1"/>
    <property type="match status" value="1"/>
</dbReference>
<dbReference type="Pfam" id="PF04082">
    <property type="entry name" value="Fungal_trans"/>
    <property type="match status" value="1"/>
</dbReference>